<comment type="caution">
    <text evidence="1">The sequence shown here is derived from an EMBL/GenBank/DDBJ whole genome shotgun (WGS) entry which is preliminary data.</text>
</comment>
<dbReference type="InterPro" id="IPR053206">
    <property type="entry name" value="Dimeric_xanthone_biosynth"/>
</dbReference>
<sequence>MPIPWADQPFPLLSAKLPEGHKSASPGSLTVFMCMTLAHNTTIRHLNAIHLQAMGISTSHATDVHDFLFFAKSWIGVMNDSEEQHREFMDGVNQMKAYIYRVSSSGSMSEYSGSELRRIIKGFEGALMRHLREEPVQPLEIGERLRGDGLKGVWGEFEAWPIKGGMGKWDKTFFPCLNSQRRELAFVGEGWEAALDGE</sequence>
<gene>
    <name evidence="1" type="ORF">BJY01DRAFT_235173</name>
</gene>
<dbReference type="PANTHER" id="PTHR38048">
    <property type="entry name" value="EXPRESSED PROTEIN"/>
    <property type="match status" value="1"/>
</dbReference>
<accession>A0ABR4JXR3</accession>
<evidence type="ECO:0000313" key="2">
    <source>
        <dbReference type="Proteomes" id="UP001610446"/>
    </source>
</evidence>
<dbReference type="EMBL" id="JBFXLU010000077">
    <property type="protein sequence ID" value="KAL2844838.1"/>
    <property type="molecule type" value="Genomic_DNA"/>
</dbReference>
<reference evidence="1 2" key="1">
    <citation type="submission" date="2024-07" db="EMBL/GenBank/DDBJ databases">
        <title>Section-level genome sequencing and comparative genomics of Aspergillus sections Usti and Cavernicolus.</title>
        <authorList>
            <consortium name="Lawrence Berkeley National Laboratory"/>
            <person name="Nybo J.L."/>
            <person name="Vesth T.C."/>
            <person name="Theobald S."/>
            <person name="Frisvad J.C."/>
            <person name="Larsen T.O."/>
            <person name="Kjaerboelling I."/>
            <person name="Rothschild-Mancinelli K."/>
            <person name="Lyhne E.K."/>
            <person name="Kogle M.E."/>
            <person name="Barry K."/>
            <person name="Clum A."/>
            <person name="Na H."/>
            <person name="Ledsgaard L."/>
            <person name="Lin J."/>
            <person name="Lipzen A."/>
            <person name="Kuo A."/>
            <person name="Riley R."/>
            <person name="Mondo S."/>
            <person name="Labutti K."/>
            <person name="Haridas S."/>
            <person name="Pangalinan J."/>
            <person name="Salamov A.A."/>
            <person name="Simmons B.A."/>
            <person name="Magnuson J.K."/>
            <person name="Chen J."/>
            <person name="Drula E."/>
            <person name="Henrissat B."/>
            <person name="Wiebenga A."/>
            <person name="Lubbers R.J."/>
            <person name="Gomes A.C."/>
            <person name="Makela M.R."/>
            <person name="Stajich J."/>
            <person name="Grigoriev I.V."/>
            <person name="Mortensen U.H."/>
            <person name="De Vries R.P."/>
            <person name="Baker S.E."/>
            <person name="Andersen M.R."/>
        </authorList>
    </citation>
    <scope>NUCLEOTIDE SEQUENCE [LARGE SCALE GENOMIC DNA]</scope>
    <source>
        <strain evidence="1 2">CBS 123904</strain>
    </source>
</reference>
<name>A0ABR4JXR3_9EURO</name>
<evidence type="ECO:0008006" key="3">
    <source>
        <dbReference type="Google" id="ProtNLM"/>
    </source>
</evidence>
<dbReference type="Proteomes" id="UP001610446">
    <property type="component" value="Unassembled WGS sequence"/>
</dbReference>
<protein>
    <recommendedName>
        <fullName evidence="3">Hemerythrin-like domain-containing protein</fullName>
    </recommendedName>
</protein>
<dbReference type="PANTHER" id="PTHR38048:SF2">
    <property type="entry name" value="HEMERYTHRIN-LIKE DOMAIN-CONTAINING PROTEIN"/>
    <property type="match status" value="1"/>
</dbReference>
<evidence type="ECO:0000313" key="1">
    <source>
        <dbReference type="EMBL" id="KAL2844838.1"/>
    </source>
</evidence>
<organism evidence="1 2">
    <name type="scientific">Aspergillus pseudoustus</name>
    <dbReference type="NCBI Taxonomy" id="1810923"/>
    <lineage>
        <taxon>Eukaryota</taxon>
        <taxon>Fungi</taxon>
        <taxon>Dikarya</taxon>
        <taxon>Ascomycota</taxon>
        <taxon>Pezizomycotina</taxon>
        <taxon>Eurotiomycetes</taxon>
        <taxon>Eurotiomycetidae</taxon>
        <taxon>Eurotiales</taxon>
        <taxon>Aspergillaceae</taxon>
        <taxon>Aspergillus</taxon>
        <taxon>Aspergillus subgen. Nidulantes</taxon>
    </lineage>
</organism>
<keyword evidence="2" id="KW-1185">Reference proteome</keyword>
<proteinExistence type="predicted"/>